<organism evidence="2 3">
    <name type="scientific">candidate division TA06 bacterium DG_78</name>
    <dbReference type="NCBI Taxonomy" id="1703772"/>
    <lineage>
        <taxon>Bacteria</taxon>
        <taxon>Bacteria division TA06</taxon>
    </lineage>
</organism>
<dbReference type="PANTHER" id="PTHR42754">
    <property type="entry name" value="ENDOGLUCANASE"/>
    <property type="match status" value="1"/>
</dbReference>
<evidence type="ECO:0008006" key="4">
    <source>
        <dbReference type="Google" id="ProtNLM"/>
    </source>
</evidence>
<dbReference type="AlphaFoldDB" id="A0A0S7YHR1"/>
<dbReference type="EMBL" id="LJNI01000008">
    <property type="protein sequence ID" value="KPJ74306.1"/>
    <property type="molecule type" value="Genomic_DNA"/>
</dbReference>
<dbReference type="InterPro" id="IPR026444">
    <property type="entry name" value="Secre_tail"/>
</dbReference>
<dbReference type="NCBIfam" id="TIGR04183">
    <property type="entry name" value="Por_Secre_tail"/>
    <property type="match status" value="1"/>
</dbReference>
<sequence length="329" mass="36455">MKKCICLFIVSIIFLRVNSHAQITFEKSYGGLADDIGYSVQQTQDTGYVVAGWTASGWLWQVYVIKTDSLGDTLWTRSYGWVGDDRGYSVQQTQEGGYIVAGFKYCWPTSSDAYLIKTDSLGDSLWTRTYGGMGGDYGFSVQQTQEGGYIVAGGTNSFEDGFQVYLKKTDSLGYTLWTRTYGGVGADWGMSVQQTQDRGYIVAGTYNYSGSSQVYLIKTDQNGNVAVAEGSSTELPKPLLLQNYPNPFNLTTTILFNIPTAVVGRVNLAIHDICGRHIKTLIDSELDPGIHQIEWDRNDDKGAFVSSGIYFCMLWNGGKIHTQKIMVIR</sequence>
<evidence type="ECO:0000256" key="1">
    <source>
        <dbReference type="SAM" id="SignalP"/>
    </source>
</evidence>
<comment type="caution">
    <text evidence="2">The sequence shown here is derived from an EMBL/GenBank/DDBJ whole genome shotgun (WGS) entry which is preliminary data.</text>
</comment>
<proteinExistence type="predicted"/>
<reference evidence="2 3" key="1">
    <citation type="journal article" date="2015" name="Microbiome">
        <title>Genomic resolution of linkages in carbon, nitrogen, and sulfur cycling among widespread estuary sediment bacteria.</title>
        <authorList>
            <person name="Baker B.J."/>
            <person name="Lazar C.S."/>
            <person name="Teske A.P."/>
            <person name="Dick G.J."/>
        </authorList>
    </citation>
    <scope>NUCLEOTIDE SEQUENCE [LARGE SCALE GENOMIC DNA]</scope>
    <source>
        <strain evidence="2">DG_78</strain>
    </source>
</reference>
<protein>
    <recommendedName>
        <fullName evidence="4">FlgD Ig-like domain-containing protein</fullName>
    </recommendedName>
</protein>
<dbReference type="PANTHER" id="PTHR42754:SF1">
    <property type="entry name" value="LIPOPROTEIN"/>
    <property type="match status" value="1"/>
</dbReference>
<dbReference type="InterPro" id="IPR011047">
    <property type="entry name" value="Quinoprotein_ADH-like_sf"/>
</dbReference>
<feature type="signal peptide" evidence="1">
    <location>
        <begin position="1"/>
        <end position="21"/>
    </location>
</feature>
<evidence type="ECO:0000313" key="2">
    <source>
        <dbReference type="EMBL" id="KPJ74306.1"/>
    </source>
</evidence>
<evidence type="ECO:0000313" key="3">
    <source>
        <dbReference type="Proteomes" id="UP000051012"/>
    </source>
</evidence>
<name>A0A0S7YHR1_UNCT6</name>
<feature type="chain" id="PRO_5006640713" description="FlgD Ig-like domain-containing protein" evidence="1">
    <location>
        <begin position="22"/>
        <end position="329"/>
    </location>
</feature>
<dbReference type="Proteomes" id="UP000051012">
    <property type="component" value="Unassembled WGS sequence"/>
</dbReference>
<accession>A0A0S7YHR1</accession>
<gene>
    <name evidence="2" type="ORF">AMJ52_01090</name>
</gene>
<dbReference type="SUPFAM" id="SSF50998">
    <property type="entry name" value="Quinoprotein alcohol dehydrogenase-like"/>
    <property type="match status" value="1"/>
</dbReference>
<keyword evidence="1" id="KW-0732">Signal</keyword>
<dbReference type="Gene3D" id="2.60.40.4070">
    <property type="match status" value="1"/>
</dbReference>